<dbReference type="GO" id="GO:0000978">
    <property type="term" value="F:RNA polymerase II cis-regulatory region sequence-specific DNA binding"/>
    <property type="evidence" value="ECO:0007669"/>
    <property type="project" value="TreeGrafter"/>
</dbReference>
<feature type="domain" description="C2H2-type" evidence="10">
    <location>
        <begin position="373"/>
        <end position="400"/>
    </location>
</feature>
<feature type="compositionally biased region" description="Basic and acidic residues" evidence="9">
    <location>
        <begin position="596"/>
        <end position="639"/>
    </location>
</feature>
<keyword evidence="12" id="KW-1185">Reference proteome</keyword>
<dbReference type="InterPro" id="IPR050589">
    <property type="entry name" value="Ikaros_C2H2-ZF"/>
</dbReference>
<dbReference type="SMART" id="SM00355">
    <property type="entry name" value="ZnF_C2H2"/>
    <property type="match status" value="6"/>
</dbReference>
<dbReference type="EMBL" id="CATQJL010000316">
    <property type="protein sequence ID" value="CAJ0606068.1"/>
    <property type="molecule type" value="Genomic_DNA"/>
</dbReference>
<keyword evidence="7" id="KW-0539">Nucleus</keyword>
<evidence type="ECO:0000256" key="7">
    <source>
        <dbReference type="ARBA" id="ARBA00023242"/>
    </source>
</evidence>
<feature type="domain" description="C2H2-type" evidence="10">
    <location>
        <begin position="345"/>
        <end position="372"/>
    </location>
</feature>
<feature type="region of interest" description="Disordered" evidence="9">
    <location>
        <begin position="486"/>
        <end position="642"/>
    </location>
</feature>
<proteinExistence type="predicted"/>
<evidence type="ECO:0000256" key="6">
    <source>
        <dbReference type="ARBA" id="ARBA00023125"/>
    </source>
</evidence>
<evidence type="ECO:0000256" key="9">
    <source>
        <dbReference type="SAM" id="MobiDB-lite"/>
    </source>
</evidence>
<feature type="domain" description="C2H2-type" evidence="10">
    <location>
        <begin position="279"/>
        <end position="307"/>
    </location>
</feature>
<evidence type="ECO:0000313" key="12">
    <source>
        <dbReference type="Proteomes" id="UP001176961"/>
    </source>
</evidence>
<protein>
    <recommendedName>
        <fullName evidence="10">C2H2-type domain-containing protein</fullName>
    </recommendedName>
</protein>
<evidence type="ECO:0000313" key="11">
    <source>
        <dbReference type="EMBL" id="CAJ0606068.1"/>
    </source>
</evidence>
<evidence type="ECO:0000256" key="5">
    <source>
        <dbReference type="ARBA" id="ARBA00022833"/>
    </source>
</evidence>
<dbReference type="PROSITE" id="PS00028">
    <property type="entry name" value="ZINC_FINGER_C2H2_1"/>
    <property type="match status" value="3"/>
</dbReference>
<evidence type="ECO:0000256" key="2">
    <source>
        <dbReference type="ARBA" id="ARBA00022723"/>
    </source>
</evidence>
<dbReference type="GO" id="GO:0008270">
    <property type="term" value="F:zinc ion binding"/>
    <property type="evidence" value="ECO:0007669"/>
    <property type="project" value="UniProtKB-KW"/>
</dbReference>
<evidence type="ECO:0000256" key="4">
    <source>
        <dbReference type="ARBA" id="ARBA00022771"/>
    </source>
</evidence>
<dbReference type="InterPro" id="IPR013087">
    <property type="entry name" value="Znf_C2H2_type"/>
</dbReference>
<dbReference type="AlphaFoldDB" id="A0AA36H9R0"/>
<keyword evidence="4 8" id="KW-0863">Zinc-finger</keyword>
<keyword evidence="5" id="KW-0862">Zinc</keyword>
<evidence type="ECO:0000256" key="1">
    <source>
        <dbReference type="ARBA" id="ARBA00004123"/>
    </source>
</evidence>
<feature type="domain" description="C2H2-type" evidence="10">
    <location>
        <begin position="247"/>
        <end position="274"/>
    </location>
</feature>
<sequence length="671" mass="77721">MKSGCKKQVRFILRHELLGINQRCIFRVLFGQQDLFSQVFMEVLERRMSGANLADNILSDYDDLCLENLWTSPIIGEDIFLTEPYKCTERCICRRTPFQESSYRINSNVPSNQSSQVSMRSAASWASSYFDHTFTALEPPPAGLRSASWDEVFARDSKQPNGQNIKEIFVNDRHLLKPGALQDDSDPPKPLEPRQKFQRFRQKKFVCDECDRLFTMKQNVQQHFFQYHNPYPNGVKKKPVRTISKRFQCTKCNKIFKTLEKAQRHEARQHGETISPSVFVCPHCSKVYNAHSQLKEHVDVVHENLRPFKCEHCDMVFGRAGGLRRHDMMALTAHIRSVHTKDRPFKCLYCERTFVRKNDLKVHETTHSTQSEYVCKKCNSSFRRSIYLQKHEKRCTGEQGRRSTRLKAERRPGPLFARSNTPLFGRSNKAVDGKVIKEEPMEDDEEEYCKGSIHLPYFVTAVKSESVICESPSIGTNTASVCEGAKEKSDTSWTQAESTIKTEPLEDEDGELSESVVKTEPLEDGELSETTSIDSVKAIRDDSSKEKKTSNSRKRPRRAVLKLPRKPRTRRSTSRNRRNRRDVEKTEPSNHTSPQKKKEENAVEKESSEQKIVKEESKKEEVSRKRLRYEPREEAVAPRKRERPVVNVSFLSRVHSDLDRLRARRGTKPKT</sequence>
<reference evidence="11" key="1">
    <citation type="submission" date="2023-07" db="EMBL/GenBank/DDBJ databases">
        <authorList>
            <consortium name="CYATHOMIX"/>
        </authorList>
    </citation>
    <scope>NUCLEOTIDE SEQUENCE</scope>
    <source>
        <strain evidence="11">N/A</strain>
    </source>
</reference>
<dbReference type="GO" id="GO:0003700">
    <property type="term" value="F:DNA-binding transcription factor activity"/>
    <property type="evidence" value="ECO:0007669"/>
    <property type="project" value="TreeGrafter"/>
</dbReference>
<accession>A0AA36H9R0</accession>
<comment type="subcellular location">
    <subcellularLocation>
        <location evidence="1">Nucleus</location>
    </subcellularLocation>
</comment>
<dbReference type="FunFam" id="3.30.160.60:FF:000100">
    <property type="entry name" value="Zinc finger 45-like"/>
    <property type="match status" value="1"/>
</dbReference>
<comment type="caution">
    <text evidence="11">The sequence shown here is derived from an EMBL/GenBank/DDBJ whole genome shotgun (WGS) entry which is preliminary data.</text>
</comment>
<dbReference type="InterPro" id="IPR036236">
    <property type="entry name" value="Znf_C2H2_sf"/>
</dbReference>
<feature type="domain" description="C2H2-type" evidence="10">
    <location>
        <begin position="205"/>
        <end position="228"/>
    </location>
</feature>
<dbReference type="Proteomes" id="UP001176961">
    <property type="component" value="Unassembled WGS sequence"/>
</dbReference>
<keyword evidence="3" id="KW-0677">Repeat</keyword>
<dbReference type="PROSITE" id="PS50157">
    <property type="entry name" value="ZINC_FINGER_C2H2_2"/>
    <property type="match status" value="6"/>
</dbReference>
<feature type="compositionally biased region" description="Basic residues" evidence="9">
    <location>
        <begin position="550"/>
        <end position="580"/>
    </location>
</feature>
<gene>
    <name evidence="11" type="ORF">CYNAS_LOCUS18051</name>
</gene>
<organism evidence="11 12">
    <name type="scientific">Cylicocyclus nassatus</name>
    <name type="common">Nematode worm</name>
    <dbReference type="NCBI Taxonomy" id="53992"/>
    <lineage>
        <taxon>Eukaryota</taxon>
        <taxon>Metazoa</taxon>
        <taxon>Ecdysozoa</taxon>
        <taxon>Nematoda</taxon>
        <taxon>Chromadorea</taxon>
        <taxon>Rhabditida</taxon>
        <taxon>Rhabditina</taxon>
        <taxon>Rhabditomorpha</taxon>
        <taxon>Strongyloidea</taxon>
        <taxon>Strongylidae</taxon>
        <taxon>Cylicocyclus</taxon>
    </lineage>
</organism>
<feature type="compositionally biased region" description="Basic and acidic residues" evidence="9">
    <location>
        <begin position="537"/>
        <end position="549"/>
    </location>
</feature>
<feature type="compositionally biased region" description="Polar residues" evidence="9">
    <location>
        <begin position="491"/>
        <end position="501"/>
    </location>
</feature>
<evidence type="ECO:0000256" key="3">
    <source>
        <dbReference type="ARBA" id="ARBA00022737"/>
    </source>
</evidence>
<dbReference type="SUPFAM" id="SSF57667">
    <property type="entry name" value="beta-beta-alpha zinc fingers"/>
    <property type="match status" value="3"/>
</dbReference>
<feature type="domain" description="C2H2-type" evidence="10">
    <location>
        <begin position="308"/>
        <end position="344"/>
    </location>
</feature>
<name>A0AA36H9R0_CYLNA</name>
<keyword evidence="6" id="KW-0238">DNA-binding</keyword>
<dbReference type="Pfam" id="PF00096">
    <property type="entry name" value="zf-C2H2"/>
    <property type="match status" value="1"/>
</dbReference>
<dbReference type="GO" id="GO:0006357">
    <property type="term" value="P:regulation of transcription by RNA polymerase II"/>
    <property type="evidence" value="ECO:0007669"/>
    <property type="project" value="TreeGrafter"/>
</dbReference>
<keyword evidence="2" id="KW-0479">Metal-binding</keyword>
<dbReference type="PANTHER" id="PTHR24404">
    <property type="entry name" value="ZINC FINGER PROTEIN"/>
    <property type="match status" value="1"/>
</dbReference>
<evidence type="ECO:0000259" key="10">
    <source>
        <dbReference type="PROSITE" id="PS50157"/>
    </source>
</evidence>
<dbReference type="Gene3D" id="3.30.160.60">
    <property type="entry name" value="Classic Zinc Finger"/>
    <property type="match status" value="3"/>
</dbReference>
<dbReference type="GO" id="GO:0005634">
    <property type="term" value="C:nucleus"/>
    <property type="evidence" value="ECO:0007669"/>
    <property type="project" value="UniProtKB-SubCell"/>
</dbReference>
<evidence type="ECO:0000256" key="8">
    <source>
        <dbReference type="PROSITE-ProRule" id="PRU00042"/>
    </source>
</evidence>
<dbReference type="PANTHER" id="PTHR24404:SF106">
    <property type="entry name" value="C2H2-TYPE DOMAIN-CONTAINING PROTEIN"/>
    <property type="match status" value="1"/>
</dbReference>